<proteinExistence type="inferred from homology"/>
<dbReference type="Pfam" id="PF00227">
    <property type="entry name" value="Proteasome"/>
    <property type="match status" value="1"/>
</dbReference>
<comment type="similarity">
    <text evidence="9">Belongs to the peptidase T1B family.</text>
</comment>
<evidence type="ECO:0000256" key="9">
    <source>
        <dbReference type="HAMAP-Rule" id="MF_02113"/>
    </source>
</evidence>
<evidence type="ECO:0000313" key="13">
    <source>
        <dbReference type="Proteomes" id="UP001596512"/>
    </source>
</evidence>
<comment type="subcellular location">
    <subcellularLocation>
        <location evidence="9">Cytoplasm</location>
    </subcellularLocation>
</comment>
<evidence type="ECO:0000313" key="12">
    <source>
        <dbReference type="EMBL" id="MFC7614820.1"/>
    </source>
</evidence>
<evidence type="ECO:0000256" key="10">
    <source>
        <dbReference type="NCBIfam" id="TIGR03690"/>
    </source>
</evidence>
<accession>A0ABW2TM37</accession>
<keyword evidence="6 9" id="KW-0068">Autocatalytic cleavage</keyword>
<protein>
    <recommendedName>
        <fullName evidence="9 10">Proteasome subunit beta</fullName>
        <ecNumber evidence="9 10">3.4.25.1</ecNumber>
    </recommendedName>
    <alternativeName>
        <fullName evidence="9">20S proteasome beta subunit</fullName>
    </alternativeName>
    <alternativeName>
        <fullName evidence="9">Proteasome core protein PrcB</fullName>
    </alternativeName>
</protein>
<feature type="chain" id="PRO_5044904798" description="Proteasome subunit beta" evidence="9">
    <location>
        <begin position="51"/>
        <end position="302"/>
    </location>
</feature>
<keyword evidence="8 9" id="KW-0865">Zymogen</keyword>
<dbReference type="PANTHER" id="PTHR32194">
    <property type="entry name" value="METALLOPROTEASE TLDD"/>
    <property type="match status" value="1"/>
</dbReference>
<keyword evidence="5 9" id="KW-0378">Hydrolase</keyword>
<dbReference type="CDD" id="cd01906">
    <property type="entry name" value="proteasome_protease_HslV"/>
    <property type="match status" value="1"/>
</dbReference>
<comment type="catalytic activity">
    <reaction evidence="1 9">
        <text>Cleavage of peptide bonds with very broad specificity.</text>
        <dbReference type="EC" id="3.4.25.1"/>
    </reaction>
</comment>
<keyword evidence="7 9" id="KW-0647">Proteasome</keyword>
<dbReference type="InterPro" id="IPR029055">
    <property type="entry name" value="Ntn_hydrolases_N"/>
</dbReference>
<dbReference type="NCBIfam" id="TIGR03690">
    <property type="entry name" value="20S_bact_beta"/>
    <property type="match status" value="1"/>
</dbReference>
<feature type="active site" description="Nucleophile" evidence="9">
    <location>
        <position position="51"/>
    </location>
</feature>
<dbReference type="EC" id="3.4.25.1" evidence="9 10"/>
<evidence type="ECO:0000256" key="7">
    <source>
        <dbReference type="ARBA" id="ARBA00022942"/>
    </source>
</evidence>
<feature type="region of interest" description="Disordered" evidence="11">
    <location>
        <begin position="272"/>
        <end position="302"/>
    </location>
</feature>
<evidence type="ECO:0000256" key="6">
    <source>
        <dbReference type="ARBA" id="ARBA00022813"/>
    </source>
</evidence>
<comment type="function">
    <text evidence="9">Component of the proteasome core, a large protease complex with broad specificity involved in protein degradation.</text>
</comment>
<comment type="activity regulation">
    <text evidence="9">The formation of the proteasomal ATPase ARC-20S proteasome complex, likely via the docking of the C-termini of ARC into the intersubunit pockets in the alpha-rings, may trigger opening of the gate for substrate entry. Interconversion between the open-gate and close-gate conformations leads to a dynamic regulation of the 20S proteasome proteolysis activity.</text>
</comment>
<dbReference type="Proteomes" id="UP001596512">
    <property type="component" value="Unassembled WGS sequence"/>
</dbReference>
<dbReference type="EMBL" id="JBHTEY010000004">
    <property type="protein sequence ID" value="MFC7614820.1"/>
    <property type="molecule type" value="Genomic_DNA"/>
</dbReference>
<dbReference type="PANTHER" id="PTHR32194:SF0">
    <property type="entry name" value="ATP-DEPENDENT PROTEASE SUBUNIT HSLV"/>
    <property type="match status" value="1"/>
</dbReference>
<organism evidence="12 13">
    <name type="scientific">Actinokineospora soli</name>
    <dbReference type="NCBI Taxonomy" id="1048753"/>
    <lineage>
        <taxon>Bacteria</taxon>
        <taxon>Bacillati</taxon>
        <taxon>Actinomycetota</taxon>
        <taxon>Actinomycetes</taxon>
        <taxon>Pseudonocardiales</taxon>
        <taxon>Pseudonocardiaceae</taxon>
        <taxon>Actinokineospora</taxon>
    </lineage>
</organism>
<evidence type="ECO:0000256" key="1">
    <source>
        <dbReference type="ARBA" id="ARBA00001198"/>
    </source>
</evidence>
<keyword evidence="2 9" id="KW-0963">Cytoplasm</keyword>
<dbReference type="SUPFAM" id="SSF56235">
    <property type="entry name" value="N-terminal nucleophile aminohydrolases (Ntn hydrolases)"/>
    <property type="match status" value="1"/>
</dbReference>
<sequence length="302" mass="31392">MDHTSSRGLPAAYLTAGTSSFTDFLRAQAPELLPGNRPVGSTVAGDIPHGTTIVAVAYSGGVLIAGDRRATAGNMIAQRDMEKVFITDDTSAVGIAGTAGVAIEMVRLYAVELQHYEKIEGTSLSLDGKTNKLATMVRGNLAVAMQGLAVVPLFVGYDLAAPDPVRAGRIVSFDVAGGRYEERAGFHAVGSGSMFAKSALKKLYDPDGDRDHAIRIAVEALYDAADDDSATGGPDLARRIYPSIVTINAEQGALRLGDEEAAAHAEAVVAARAARPAADPPPPTQTEEPTAVTMPLYASPSS</sequence>
<dbReference type="Gene3D" id="3.60.20.10">
    <property type="entry name" value="Glutamine Phosphoribosylpyrophosphate, subunit 1, domain 1"/>
    <property type="match status" value="1"/>
</dbReference>
<evidence type="ECO:0000256" key="3">
    <source>
        <dbReference type="ARBA" id="ARBA00022670"/>
    </source>
</evidence>
<dbReference type="HAMAP" id="MF_02113_B">
    <property type="entry name" value="Proteasome_B_B"/>
    <property type="match status" value="1"/>
</dbReference>
<evidence type="ECO:0000256" key="4">
    <source>
        <dbReference type="ARBA" id="ARBA00022698"/>
    </source>
</evidence>
<reference evidence="13" key="1">
    <citation type="journal article" date="2019" name="Int. J. Syst. Evol. Microbiol.">
        <title>The Global Catalogue of Microorganisms (GCM) 10K type strain sequencing project: providing services to taxonomists for standard genome sequencing and annotation.</title>
        <authorList>
            <consortium name="The Broad Institute Genomics Platform"/>
            <consortium name="The Broad Institute Genome Sequencing Center for Infectious Disease"/>
            <person name="Wu L."/>
            <person name="Ma J."/>
        </authorList>
    </citation>
    <scope>NUCLEOTIDE SEQUENCE [LARGE SCALE GENOMIC DNA]</scope>
    <source>
        <strain evidence="13">JCM 17695</strain>
    </source>
</reference>
<dbReference type="GO" id="GO:0016787">
    <property type="term" value="F:hydrolase activity"/>
    <property type="evidence" value="ECO:0007669"/>
    <property type="project" value="UniProtKB-KW"/>
</dbReference>
<keyword evidence="13" id="KW-1185">Reference proteome</keyword>
<dbReference type="GO" id="GO:0000502">
    <property type="term" value="C:proteasome complex"/>
    <property type="evidence" value="ECO:0007669"/>
    <property type="project" value="UniProtKB-KW"/>
</dbReference>
<dbReference type="PROSITE" id="PS51476">
    <property type="entry name" value="PROTEASOME_BETA_2"/>
    <property type="match status" value="1"/>
</dbReference>
<evidence type="ECO:0000256" key="11">
    <source>
        <dbReference type="SAM" id="MobiDB-lite"/>
    </source>
</evidence>
<gene>
    <name evidence="9 12" type="primary">prcB</name>
    <name evidence="12" type="ORF">ACFQV2_16160</name>
</gene>
<keyword evidence="4 9" id="KW-0888">Threonine protease</keyword>
<comment type="pathway">
    <text evidence="9">Protein degradation; proteasomal Pup-dependent pathway.</text>
</comment>
<evidence type="ECO:0000256" key="5">
    <source>
        <dbReference type="ARBA" id="ARBA00022801"/>
    </source>
</evidence>
<dbReference type="InterPro" id="IPR023333">
    <property type="entry name" value="Proteasome_suB-type"/>
</dbReference>
<evidence type="ECO:0000256" key="2">
    <source>
        <dbReference type="ARBA" id="ARBA00022490"/>
    </source>
</evidence>
<feature type="propeptide" id="PRO_5044904797" description="Removed in mature form; by autocatalysis" evidence="9">
    <location>
        <begin position="1"/>
        <end position="50"/>
    </location>
</feature>
<evidence type="ECO:0000256" key="8">
    <source>
        <dbReference type="ARBA" id="ARBA00023145"/>
    </source>
</evidence>
<comment type="subunit">
    <text evidence="9">The 20S proteasome core is composed of 14 alpha and 14 beta subunits that assemble into four stacked heptameric rings, resulting in a barrel-shaped structure. The two inner rings, each composed of seven catalytic beta subunits, are sandwiched by two outer rings, each composed of seven alpha subunits. The catalytic chamber with the active sites is on the inside of the barrel. Has a gated structure, the ends of the cylinder being occluded by the N-termini of the alpha-subunits. Is capped by the proteasome-associated ATPase, ARC.</text>
</comment>
<keyword evidence="3 9" id="KW-0645">Protease</keyword>
<comment type="caution">
    <text evidence="12">The sequence shown here is derived from an EMBL/GenBank/DDBJ whole genome shotgun (WGS) entry which is preliminary data.</text>
</comment>
<dbReference type="InterPro" id="IPR022483">
    <property type="entry name" value="PSB_actinobac"/>
</dbReference>
<name>A0ABW2TM37_9PSEU</name>
<dbReference type="InterPro" id="IPR001353">
    <property type="entry name" value="Proteasome_sua/b"/>
</dbReference>